<evidence type="ECO:0000256" key="6">
    <source>
        <dbReference type="SAM" id="Phobius"/>
    </source>
</evidence>
<feature type="domain" description="BHLH" evidence="7">
    <location>
        <begin position="261"/>
        <end position="310"/>
    </location>
</feature>
<evidence type="ECO:0000313" key="9">
    <source>
        <dbReference type="Proteomes" id="UP001227230"/>
    </source>
</evidence>
<evidence type="ECO:0000256" key="1">
    <source>
        <dbReference type="ARBA" id="ARBA00004123"/>
    </source>
</evidence>
<dbReference type="Gene3D" id="4.10.280.10">
    <property type="entry name" value="Helix-loop-helix DNA-binding domain"/>
    <property type="match status" value="1"/>
</dbReference>
<comment type="subcellular location">
    <subcellularLocation>
        <location evidence="1">Nucleus</location>
    </subcellularLocation>
</comment>
<keyword evidence="4" id="KW-0539">Nucleus</keyword>
<keyword evidence="6" id="KW-0812">Transmembrane</keyword>
<proteinExistence type="predicted"/>
<protein>
    <recommendedName>
        <fullName evidence="7">BHLH domain-containing protein</fullName>
    </recommendedName>
</protein>
<keyword evidence="3" id="KW-0804">Transcription</keyword>
<dbReference type="SMART" id="SM00353">
    <property type="entry name" value="HLH"/>
    <property type="match status" value="1"/>
</dbReference>
<name>A0ABY9CMI9_VITVI</name>
<accession>A0ABY9CMI9</accession>
<evidence type="ECO:0000259" key="7">
    <source>
        <dbReference type="PROSITE" id="PS50888"/>
    </source>
</evidence>
<dbReference type="Pfam" id="PF23173">
    <property type="entry name" value="bHLH_SAC51"/>
    <property type="match status" value="1"/>
</dbReference>
<sequence length="326" mass="36527">MYIAVTLKRYRAVKEVGKIKMSVGIIAHYQLMQVCQAEYFRQLLKPVTYSLFSYGNTISVLFSFLVSLGSFTQLKTNCHHPQLKIKKLPTQNCKSIFSDNCLFKRTTNAEGPAVLPRKVFPPGAKDLGPFHGVEFQPSDVCPKNFIIFDQTDHRSQIMFHPAIAQKFNCPSLNLCATYIHNNLEKREINIDEGEASSALKEDSEDIDALLSLEEEDQEEYDEEEVSTARTHGNYGSNCEDTCSSYGSKPRKIKLSSSILKSSSSGSSCNSERKRQKMKKMVKALRGIVPGSSQMNTVAVLDEAVRYLKSLKVEVQKLGVSNSKKIS</sequence>
<keyword evidence="2" id="KW-0805">Transcription regulation</keyword>
<dbReference type="PANTHER" id="PTHR36066">
    <property type="entry name" value="TRANSCRIPTION FACTOR BHLH145"/>
    <property type="match status" value="1"/>
</dbReference>
<evidence type="ECO:0000256" key="4">
    <source>
        <dbReference type="ARBA" id="ARBA00023242"/>
    </source>
</evidence>
<keyword evidence="9" id="KW-1185">Reference proteome</keyword>
<dbReference type="PROSITE" id="PS50888">
    <property type="entry name" value="BHLH"/>
    <property type="match status" value="1"/>
</dbReference>
<dbReference type="InterPro" id="IPR036638">
    <property type="entry name" value="HLH_DNA-bd_sf"/>
</dbReference>
<dbReference type="Proteomes" id="UP001227230">
    <property type="component" value="Chromosome 10"/>
</dbReference>
<dbReference type="PANTHER" id="PTHR36066:SF11">
    <property type="entry name" value="TRANSCRIPTION FACTOR BHLH144"/>
    <property type="match status" value="1"/>
</dbReference>
<dbReference type="SUPFAM" id="SSF47459">
    <property type="entry name" value="HLH, helix-loop-helix DNA-binding domain"/>
    <property type="match status" value="1"/>
</dbReference>
<dbReference type="EMBL" id="CP126657">
    <property type="protein sequence ID" value="WJZ96702.1"/>
    <property type="molecule type" value="Genomic_DNA"/>
</dbReference>
<evidence type="ECO:0000256" key="5">
    <source>
        <dbReference type="SAM" id="MobiDB-lite"/>
    </source>
</evidence>
<evidence type="ECO:0000256" key="2">
    <source>
        <dbReference type="ARBA" id="ARBA00023015"/>
    </source>
</evidence>
<feature type="region of interest" description="Disordered" evidence="5">
    <location>
        <begin position="256"/>
        <end position="275"/>
    </location>
</feature>
<reference evidence="8 9" key="1">
    <citation type="journal article" date="2023" name="Hortic Res">
        <title>The complete reference genome for grapevine (Vitis vinifera L.) genetics and breeding.</title>
        <authorList>
            <person name="Shi X."/>
            <person name="Cao S."/>
            <person name="Wang X."/>
            <person name="Huang S."/>
            <person name="Wang Y."/>
            <person name="Liu Z."/>
            <person name="Liu W."/>
            <person name="Leng X."/>
            <person name="Peng Y."/>
            <person name="Wang N."/>
            <person name="Wang Y."/>
            <person name="Ma Z."/>
            <person name="Xu X."/>
            <person name="Zhang F."/>
            <person name="Xue H."/>
            <person name="Zhong H."/>
            <person name="Wang Y."/>
            <person name="Zhang K."/>
            <person name="Velt A."/>
            <person name="Avia K."/>
            <person name="Holtgrawe D."/>
            <person name="Grimplet J."/>
            <person name="Matus J.T."/>
            <person name="Ware D."/>
            <person name="Wu X."/>
            <person name="Wang H."/>
            <person name="Liu C."/>
            <person name="Fang Y."/>
            <person name="Rustenholz C."/>
            <person name="Cheng Z."/>
            <person name="Xiao H."/>
            <person name="Zhou Y."/>
        </authorList>
    </citation>
    <scope>NUCLEOTIDE SEQUENCE [LARGE SCALE GENOMIC DNA]</scope>
    <source>
        <strain evidence="9">cv. Pinot noir / PN40024</strain>
        <tissue evidence="8">Leaf</tissue>
    </source>
</reference>
<keyword evidence="6" id="KW-0472">Membrane</keyword>
<dbReference type="InterPro" id="IPR037546">
    <property type="entry name" value="SAC51-like"/>
</dbReference>
<feature type="transmembrane region" description="Helical" evidence="6">
    <location>
        <begin position="51"/>
        <end position="71"/>
    </location>
</feature>
<keyword evidence="6" id="KW-1133">Transmembrane helix</keyword>
<evidence type="ECO:0000313" key="8">
    <source>
        <dbReference type="EMBL" id="WJZ96702.1"/>
    </source>
</evidence>
<feature type="compositionally biased region" description="Low complexity" evidence="5">
    <location>
        <begin position="256"/>
        <end position="269"/>
    </location>
</feature>
<gene>
    <name evidence="8" type="ORF">VitviT2T_015361</name>
</gene>
<dbReference type="InterPro" id="IPR011598">
    <property type="entry name" value="bHLH_dom"/>
</dbReference>
<evidence type="ECO:0000256" key="3">
    <source>
        <dbReference type="ARBA" id="ARBA00023163"/>
    </source>
</evidence>
<organism evidence="8 9">
    <name type="scientific">Vitis vinifera</name>
    <name type="common">Grape</name>
    <dbReference type="NCBI Taxonomy" id="29760"/>
    <lineage>
        <taxon>Eukaryota</taxon>
        <taxon>Viridiplantae</taxon>
        <taxon>Streptophyta</taxon>
        <taxon>Embryophyta</taxon>
        <taxon>Tracheophyta</taxon>
        <taxon>Spermatophyta</taxon>
        <taxon>Magnoliopsida</taxon>
        <taxon>eudicotyledons</taxon>
        <taxon>Gunneridae</taxon>
        <taxon>Pentapetalae</taxon>
        <taxon>rosids</taxon>
        <taxon>Vitales</taxon>
        <taxon>Vitaceae</taxon>
        <taxon>Viteae</taxon>
        <taxon>Vitis</taxon>
    </lineage>
</organism>